<organism evidence="1 2">
    <name type="scientific">Thermofilum adornatum 1505</name>
    <dbReference type="NCBI Taxonomy" id="697581"/>
    <lineage>
        <taxon>Archaea</taxon>
        <taxon>Thermoproteota</taxon>
        <taxon>Thermoprotei</taxon>
        <taxon>Thermofilales</taxon>
        <taxon>Thermofilaceae</taxon>
        <taxon>Thermofilum</taxon>
    </lineage>
</organism>
<gene>
    <name evidence="1" type="ORF">TCARB_0923</name>
</gene>
<dbReference type="Proteomes" id="UP000266720">
    <property type="component" value="Chromosome"/>
</dbReference>
<accession>A0A3G1A6Y6</accession>
<name>A0A3G1A6Y6_9CREN</name>
<evidence type="ECO:0000313" key="1">
    <source>
        <dbReference type="EMBL" id="AJB41973.1"/>
    </source>
</evidence>
<dbReference type="AlphaFoldDB" id="A0A3G1A6Y6"/>
<proteinExistence type="predicted"/>
<dbReference type="EMBL" id="CP007493">
    <property type="protein sequence ID" value="AJB41973.1"/>
    <property type="molecule type" value="Genomic_DNA"/>
</dbReference>
<dbReference type="KEGG" id="tcb:TCARB_0923"/>
<sequence length="74" mass="8570">MNIMETAKKMLAHIVLKLINLKILRQRCFHSKTIQRLVLEALATKSRLTEKDALELGEKIKEGMLQELREKGLI</sequence>
<reference evidence="2" key="1">
    <citation type="book" date="2010" name="EXTREMOPHILES" publisher="0:0-0">
        <title>Complete genome sequences of ten hyperthermophilic archaea reveal their metabolic capabilities and possible ecological roles.</title>
        <editorList>
            <person name="?"/>
        </editorList>
        <authorList>
            <person name="Ravin N.V."/>
            <person name="Mardanov A.V."/>
            <person name="Bonch-Osmolovskaya E.A."/>
            <person name="Skryabin K.G."/>
        </authorList>
    </citation>
    <scope>NUCLEOTIDE SEQUENCE [LARGE SCALE GENOMIC DNA]</scope>
    <source>
        <strain evidence="2">1505</strain>
    </source>
</reference>
<evidence type="ECO:0000313" key="2">
    <source>
        <dbReference type="Proteomes" id="UP000266720"/>
    </source>
</evidence>
<protein>
    <submittedName>
        <fullName evidence="1">Uncharacterized protein</fullName>
    </submittedName>
</protein>